<reference evidence="1" key="1">
    <citation type="journal article" date="2020" name="Cell">
        <title>Large-Scale Comparative Analyses of Tick Genomes Elucidate Their Genetic Diversity and Vector Capacities.</title>
        <authorList>
            <consortium name="Tick Genome and Microbiome Consortium (TIGMIC)"/>
            <person name="Jia N."/>
            <person name="Wang J."/>
            <person name="Shi W."/>
            <person name="Du L."/>
            <person name="Sun Y."/>
            <person name="Zhan W."/>
            <person name="Jiang J.F."/>
            <person name="Wang Q."/>
            <person name="Zhang B."/>
            <person name="Ji P."/>
            <person name="Bell-Sakyi L."/>
            <person name="Cui X.M."/>
            <person name="Yuan T.T."/>
            <person name="Jiang B.G."/>
            <person name="Yang W.F."/>
            <person name="Lam T.T."/>
            <person name="Chang Q.C."/>
            <person name="Ding S.J."/>
            <person name="Wang X.J."/>
            <person name="Zhu J.G."/>
            <person name="Ruan X.D."/>
            <person name="Zhao L."/>
            <person name="Wei J.T."/>
            <person name="Ye R.Z."/>
            <person name="Que T.C."/>
            <person name="Du C.H."/>
            <person name="Zhou Y.H."/>
            <person name="Cheng J.X."/>
            <person name="Dai P.F."/>
            <person name="Guo W.B."/>
            <person name="Han X.H."/>
            <person name="Huang E.J."/>
            <person name="Li L.F."/>
            <person name="Wei W."/>
            <person name="Gao Y.C."/>
            <person name="Liu J.Z."/>
            <person name="Shao H.Z."/>
            <person name="Wang X."/>
            <person name="Wang C.C."/>
            <person name="Yang T.C."/>
            <person name="Huo Q.B."/>
            <person name="Li W."/>
            <person name="Chen H.Y."/>
            <person name="Chen S.E."/>
            <person name="Zhou L.G."/>
            <person name="Ni X.B."/>
            <person name="Tian J.H."/>
            <person name="Sheng Y."/>
            <person name="Liu T."/>
            <person name="Pan Y.S."/>
            <person name="Xia L.Y."/>
            <person name="Li J."/>
            <person name="Zhao F."/>
            <person name="Cao W.C."/>
        </authorList>
    </citation>
    <scope>NUCLEOTIDE SEQUENCE</scope>
    <source>
        <strain evidence="1">Rmic-2018</strain>
    </source>
</reference>
<name>A0A9J6EY05_RHIMP</name>
<keyword evidence="2" id="KW-1185">Reference proteome</keyword>
<comment type="caution">
    <text evidence="1">The sequence shown here is derived from an EMBL/GenBank/DDBJ whole genome shotgun (WGS) entry which is preliminary data.</text>
</comment>
<evidence type="ECO:0000313" key="2">
    <source>
        <dbReference type="Proteomes" id="UP000821866"/>
    </source>
</evidence>
<reference evidence="1" key="2">
    <citation type="submission" date="2021-09" db="EMBL/GenBank/DDBJ databases">
        <authorList>
            <person name="Jia N."/>
            <person name="Wang J."/>
            <person name="Shi W."/>
            <person name="Du L."/>
            <person name="Sun Y."/>
            <person name="Zhan W."/>
            <person name="Jiang J."/>
            <person name="Wang Q."/>
            <person name="Zhang B."/>
            <person name="Ji P."/>
            <person name="Sakyi L.B."/>
            <person name="Cui X."/>
            <person name="Yuan T."/>
            <person name="Jiang B."/>
            <person name="Yang W."/>
            <person name="Lam T.T.-Y."/>
            <person name="Chang Q."/>
            <person name="Ding S."/>
            <person name="Wang X."/>
            <person name="Zhu J."/>
            <person name="Ruan X."/>
            <person name="Zhao L."/>
            <person name="Wei J."/>
            <person name="Que T."/>
            <person name="Du C."/>
            <person name="Cheng J."/>
            <person name="Dai P."/>
            <person name="Han X."/>
            <person name="Huang E."/>
            <person name="Gao Y."/>
            <person name="Liu J."/>
            <person name="Shao H."/>
            <person name="Ye R."/>
            <person name="Li L."/>
            <person name="Wei W."/>
            <person name="Wang X."/>
            <person name="Wang C."/>
            <person name="Huo Q."/>
            <person name="Li W."/>
            <person name="Guo W."/>
            <person name="Chen H."/>
            <person name="Chen S."/>
            <person name="Zhou L."/>
            <person name="Zhou L."/>
            <person name="Ni X."/>
            <person name="Tian J."/>
            <person name="Zhou Y."/>
            <person name="Sheng Y."/>
            <person name="Liu T."/>
            <person name="Pan Y."/>
            <person name="Xia L."/>
            <person name="Li J."/>
            <person name="Zhao F."/>
            <person name="Cao W."/>
        </authorList>
    </citation>
    <scope>NUCLEOTIDE SEQUENCE</scope>
    <source>
        <strain evidence="1">Rmic-2018</strain>
        <tissue evidence="1">Larvae</tissue>
    </source>
</reference>
<gene>
    <name evidence="1" type="ORF">HPB51_004978</name>
</gene>
<dbReference type="EMBL" id="JABSTU010000001">
    <property type="protein sequence ID" value="KAH8039053.1"/>
    <property type="molecule type" value="Genomic_DNA"/>
</dbReference>
<dbReference type="AlphaFoldDB" id="A0A9J6EY05"/>
<accession>A0A9J6EY05</accession>
<evidence type="ECO:0000313" key="1">
    <source>
        <dbReference type="EMBL" id="KAH8039053.1"/>
    </source>
</evidence>
<organism evidence="1 2">
    <name type="scientific">Rhipicephalus microplus</name>
    <name type="common">Cattle tick</name>
    <name type="synonym">Boophilus microplus</name>
    <dbReference type="NCBI Taxonomy" id="6941"/>
    <lineage>
        <taxon>Eukaryota</taxon>
        <taxon>Metazoa</taxon>
        <taxon>Ecdysozoa</taxon>
        <taxon>Arthropoda</taxon>
        <taxon>Chelicerata</taxon>
        <taxon>Arachnida</taxon>
        <taxon>Acari</taxon>
        <taxon>Parasitiformes</taxon>
        <taxon>Ixodida</taxon>
        <taxon>Ixodoidea</taxon>
        <taxon>Ixodidae</taxon>
        <taxon>Rhipicephalinae</taxon>
        <taxon>Rhipicephalus</taxon>
        <taxon>Boophilus</taxon>
    </lineage>
</organism>
<dbReference type="Proteomes" id="UP000821866">
    <property type="component" value="Chromosome 1"/>
</dbReference>
<proteinExistence type="predicted"/>
<sequence>MAAHYVGVFQRVKKTSGVVKLCFATSGRDFPRGQGGCPAKAALSPEGQCPALRRHESSQRPLRLAAPARSVAEVAVCCLRRAVSLLTRICAIAPRVRNSWLSPRDQNNAVCLAPSKTVFVSAQIAWIRRIAQRPLMDLHSDEWLVSKSYSLGEPSDLCLRDGSKCHQHGALCLALLLTFVSRVRTASSVDVAIEWPSSKAVQSPGVPE</sequence>
<protein>
    <submittedName>
        <fullName evidence="1">Uncharacterized protein</fullName>
    </submittedName>
</protein>